<evidence type="ECO:0000259" key="15">
    <source>
        <dbReference type="PROSITE" id="PS51189"/>
    </source>
</evidence>
<organism evidence="16 17">
    <name type="scientific">Wallemia ichthyophaga</name>
    <dbReference type="NCBI Taxonomy" id="245174"/>
    <lineage>
        <taxon>Eukaryota</taxon>
        <taxon>Fungi</taxon>
        <taxon>Dikarya</taxon>
        <taxon>Basidiomycota</taxon>
        <taxon>Wallemiomycotina</taxon>
        <taxon>Wallemiomycetes</taxon>
        <taxon>Wallemiales</taxon>
        <taxon>Wallemiaceae</taxon>
        <taxon>Wallemia</taxon>
    </lineage>
</organism>
<dbReference type="Pfam" id="PF23593">
    <property type="entry name" value="HEAT_ATR"/>
    <property type="match status" value="1"/>
</dbReference>
<dbReference type="Gene3D" id="1.25.40.10">
    <property type="entry name" value="Tetratricopeptide repeat domain"/>
    <property type="match status" value="1"/>
</dbReference>
<reference evidence="16 17" key="1">
    <citation type="submission" date="2019-03" db="EMBL/GenBank/DDBJ databases">
        <title>Sequencing 23 genomes of Wallemia ichthyophaga.</title>
        <authorList>
            <person name="Gostincar C."/>
        </authorList>
    </citation>
    <scope>NUCLEOTIDE SEQUENCE [LARGE SCALE GENOMIC DNA]</scope>
    <source>
        <strain evidence="16 17">EXF-8621</strain>
    </source>
</reference>
<feature type="region of interest" description="Disordered" evidence="13">
    <location>
        <begin position="2415"/>
        <end position="2437"/>
    </location>
</feature>
<comment type="similarity">
    <text evidence="2">Belongs to the PI3/PI4-kinase family. ATM subfamily.</text>
</comment>
<dbReference type="Pfam" id="PF25030">
    <property type="entry name" value="M-HEAT_ATR"/>
    <property type="match status" value="1"/>
</dbReference>
<protein>
    <recommendedName>
        <fullName evidence="3">non-specific serine/threonine protein kinase</fullName>
        <ecNumber evidence="3">2.7.11.1</ecNumber>
    </recommendedName>
</protein>
<dbReference type="GO" id="GO:0000723">
    <property type="term" value="P:telomere maintenance"/>
    <property type="evidence" value="ECO:0007669"/>
    <property type="project" value="TreeGrafter"/>
</dbReference>
<dbReference type="InterPro" id="IPR011989">
    <property type="entry name" value="ARM-like"/>
</dbReference>
<keyword evidence="7" id="KW-0227">DNA damage</keyword>
<dbReference type="GO" id="GO:0005524">
    <property type="term" value="F:ATP binding"/>
    <property type="evidence" value="ECO:0007669"/>
    <property type="project" value="UniProtKB-KW"/>
</dbReference>
<sequence>MEDGNSEPTHVLLKQLIDEHDRESQNVNINDALSHYPRIIKVHKLLLSACIDTLPNELDINYTADHPVFRVLNLLHSDLSRTPSVLTFQFALDSGREVSFAEFLIIRLLAAATRLGSVEIVDPVKSTARFVLRGKIIQVLGLVMRYLASKGSSEQEDPFDRLEFIHASIKRLLSIVSSLNKVAFPVAIDVYDSLKPAVVAAHDGSLQSEGAIILSSPLSYLSFVDTVNDILTRTFSQPQSSFLFIDLIPKFITHLKLFCSHTISTIEPTAEKVAFQSNFINICRNMLSKASEQSLYCIILVFSNIIDNSEDSDGYLQRYIPTFNALYSTFNKMSNSGYLFGPSSWNVAIRIIQNVVTLSIRYAYEDVGHDVFDAFLVLLFNSIPVSEISSVVSVDALSELYTVLGDKRASSTTTSARSKLLQKLRAITATRKRKRDASNTLRPTQSVSNLTRTTSIRHDVDSQGGHDALVYVLTQWWGMSHSDAHDLASMDIQDVLWAKIAAQSASKNVSHDGLAQGIGLLPPAIAGTLMVQKEYPEKPPQCSFSDAAYPDLLSTSAVSHVATIDLALEALQVVNLNEKTQFLLLVSLRRILIHSGIQAANENWRYGEISGFVLRSLGSGSRKIRLAAGRAAHAVIIAQEAALSKGLNEVEDFNQDVLFDRFDDLLQSRNAQLAETILVSVTLIGRSIPIARLYRCLICLFRMLGNTNPLLRSLAYIQLNTLAEHNATTMYKVCSSHLPRLSVFLVLNMLSSPHMLTDSMSVLGFPDRKAFLHQTLRYTLPSLIAESKRDILSSIARTLGQPVQPLCLEYVEHILAHLYLREGSKRDEGIQLFLDEFQGSKKQINLSSVIISCGPSLLASLVMALGDTNETVAKTAMVSIDSIEDTIAEAENRKSRGKKQKYSANESFLRNHILGIMSIISDNLNDVQGRRSVDEKSRIIRSLGVLIKKIGPGIVSVSPQVMALLQAFVEVDNLRSVTLDSIKSFITTLTYKDLSPYIGRTVASFVGNWSAYTASQMEKARSILNYILDNAHEMPDQAAEMLDMKHIPELTEQQKKLTQIRSGWNFKHVLENILQRASRENSRVRLHSLIELREFISNNRSIFKSLTTGDVFDPIVGTLIKFTLSAADRSGDLQQPIQNAAFDCVGTLGAVDPDRIELMSEEKTMIIDSNFEDYDENVRFVMSLMTNELVGAYRSTSDSRAQQDLAYAIQELLKFCGFRPELLQREDNSLPLKVKQRWELFPRQVLETLSTLLTDGRYIAREPKRRPMEYPIYTKSKSYSEWLRLWTTDLIWKTRGKQASAIFSVFKPVVRNQDVGVARYILPYLVLNVLITGEDSDRNEMSQEITVILSDQMKEMKDSTSQDKRLLSAQTIFDLMDHLGKWTRKQRMNIQPFQKLAARQRPQKGGPVSLSSHQQAQLDMYTHNLDRVHPLIQSIDADLLAHAALRCRSYARSLLTFERRIFEIRSKGDEENLQLYYEHLHEIYANLDEPDGMEGVSTLIIAPSLEHQIREHESTGRWTAAQSCWEVELQKKPDDLNLHAGLLRCLRNLGHYDTLGTHIRGVLSSHPEWRQPLGSFQTEGAWIVGDWKTVRENVSSGLAKHSPEYSLGRLLLAVHDNELYRLPSILHEARQLLGTPIIAAGRDGYRRAYDSAVHLHMVHELEMISQAITQITKLSSTHQPESAQTLAAKLTTLLEDRLEVTMPTFKSREPLLSLRRSAIATSAISQEWAKNEIGALWLSSAKTARKAHHFQTAYSASLQADQIGTPFSFIQSAKLIRANGEHEKALRELDAGLEYQVPKLMLQGTANSSVTSAVIDLTEENSAGSTQTDFNTKYRRLKAKGLLLKARWLSEGDRKDFNDVVTHFNKAIEEYKTREQPYYELGHYYDTHGKQNSAADQVIAQSILMTVKYYSRALCYGTKYIYQTMPRMLTLWMDFGARSDVAPYEDSLAKPSKNDKKLYIYHAYTQTNNQMLKNLERLPSYAWYIAFAQIVSRIGHTNKSVYAILEKIMIRVLRDHPQQALWAMVGMYNSTKPKRSERCKKIVMHVQQYGSVENKKIIQEALTLVHELLSLCVKHVNQDEWTISLKRSFPRLVGLAPMNFMLPLQSSMTVSLPATNKHTTSHQPFPDRPVRVAKFVDEVELMKSLVKPRKLTIIGDNGQDYSFLCKPDDDLRKDARLMDFNSMINKFLKSNSEARKRSLYIRTYTVVPLNERCGLIEWVKDTRTFRSILTERYEYRNIKWYMPDIAALLERGRQSGPEQTIYFFRSVLKRYPKVFHEWFIEMFPEPSEWLKARMTYSRTLAVMSITGFVLGLGDRHCENILLDKNNGAVQHVDFNCLFEKGSQFEVPERVPFRLTQNLIDGLGVTGTEGVFRKAAEVTMAVLRANRDSLGSVVESFLHDPLVDWEDAKRKLDNFKAMEKSGRRPSSKKTSNLDDDPDSQAYIKSLAMSALDPIERKLQGLQTEHNKPLKTVMSTSAQVEKLIREATSPKLKIPFARDDYCQNATTIMAGLQITDEQIERYRKVLRETKTVDKYKDSWITGAFWTGIEKERFFKAVARRSRFRADLVALDVRTKSQAQCMEYINVLDYESISNEHTIEQEMSYEISERFEAVEDVFHRFLIQWQILSSNERARCINYLAPTSTTDVAFRSAQKNRRYRLKKKGLSLEEIEDNLVIDPHNSKDLLIGQTLKKMINRESIDKDFQLKVEEVLRKFLRPLLAFVIADVEARIAFMGTKHATKKKMMEVVTGDVDIALAVVRGTGPKEALDYEKRDRWLSVESQAPPTGNLKKWIPLSKMHFKHHETQAKMLDQYPFSTFQSDALLPMNLPLIKKPHSYHKVYEDLLLELDDDADLEDEFEEYDREYEEALLKKVLEGTNTDRKRTKRESTSPIADVKRPRLDLAAFEDESEDGYDDAMVLADLKGEPREGEEENEQDEEEEEDTSTIVRHQEENQDGEGNVKKEHDYDLEMYDDDEIVDSDLDSVEGIDLHPMEGVAQSGEEGENGNENDNENEDGDVQITANKHRLTSGYAINWIDYGV</sequence>
<dbReference type="InterPro" id="IPR011009">
    <property type="entry name" value="Kinase-like_dom_sf"/>
</dbReference>
<dbReference type="Pfam" id="PF08064">
    <property type="entry name" value="UME"/>
    <property type="match status" value="1"/>
</dbReference>
<dbReference type="InterPro" id="IPR012993">
    <property type="entry name" value="UME"/>
</dbReference>
<evidence type="ECO:0000256" key="4">
    <source>
        <dbReference type="ARBA" id="ARBA00022527"/>
    </source>
</evidence>
<feature type="region of interest" description="Disordered" evidence="13">
    <location>
        <begin position="2989"/>
        <end position="3013"/>
    </location>
</feature>
<dbReference type="GO" id="GO:0005694">
    <property type="term" value="C:chromosome"/>
    <property type="evidence" value="ECO:0007669"/>
    <property type="project" value="TreeGrafter"/>
</dbReference>
<dbReference type="SUPFAM" id="SSF56112">
    <property type="entry name" value="Protein kinase-like (PK-like)"/>
    <property type="match status" value="1"/>
</dbReference>
<dbReference type="SUPFAM" id="SSF48371">
    <property type="entry name" value="ARM repeat"/>
    <property type="match status" value="2"/>
</dbReference>
<feature type="region of interest" description="Disordered" evidence="13">
    <location>
        <begin position="2921"/>
        <end position="2966"/>
    </location>
</feature>
<dbReference type="InterPro" id="IPR016024">
    <property type="entry name" value="ARM-type_fold"/>
</dbReference>
<evidence type="ECO:0000256" key="12">
    <source>
        <dbReference type="SAM" id="Coils"/>
    </source>
</evidence>
<dbReference type="PANTHER" id="PTHR11139">
    <property type="entry name" value="ATAXIA TELANGIECTASIA MUTATED ATM -RELATED"/>
    <property type="match status" value="1"/>
</dbReference>
<keyword evidence="10" id="KW-0234">DNA repair</keyword>
<evidence type="ECO:0000259" key="14">
    <source>
        <dbReference type="PROSITE" id="PS50290"/>
    </source>
</evidence>
<dbReference type="Gene3D" id="1.25.10.10">
    <property type="entry name" value="Leucine-rich Repeat Variant"/>
    <property type="match status" value="1"/>
</dbReference>
<feature type="compositionally biased region" description="Acidic residues" evidence="13">
    <location>
        <begin position="2997"/>
        <end position="3013"/>
    </location>
</feature>
<feature type="domain" description="PI3K/PI4K catalytic" evidence="14">
    <location>
        <begin position="2135"/>
        <end position="2458"/>
    </location>
</feature>
<dbReference type="Proteomes" id="UP000306954">
    <property type="component" value="Unassembled WGS sequence"/>
</dbReference>
<keyword evidence="9" id="KW-0067">ATP-binding</keyword>
<keyword evidence="12" id="KW-0175">Coiled coil</keyword>
<keyword evidence="11" id="KW-0539">Nucleus</keyword>
<dbReference type="InterPro" id="IPR000403">
    <property type="entry name" value="PI3/4_kinase_cat_dom"/>
</dbReference>
<dbReference type="InterPro" id="IPR003151">
    <property type="entry name" value="PIK-rel_kinase_FAT"/>
</dbReference>
<feature type="domain" description="FAT" evidence="15">
    <location>
        <begin position="1439"/>
        <end position="2030"/>
    </location>
</feature>
<dbReference type="InterPro" id="IPR036940">
    <property type="entry name" value="PI3/4_kinase_cat_sf"/>
</dbReference>
<feature type="compositionally biased region" description="Acidic residues" evidence="13">
    <location>
        <begin position="2925"/>
        <end position="2940"/>
    </location>
</feature>
<dbReference type="Pfam" id="PF00454">
    <property type="entry name" value="PI3_PI4_kinase"/>
    <property type="match status" value="1"/>
</dbReference>
<dbReference type="GO" id="GO:0006281">
    <property type="term" value="P:DNA repair"/>
    <property type="evidence" value="ECO:0007669"/>
    <property type="project" value="UniProtKB-KW"/>
</dbReference>
<keyword evidence="8" id="KW-0418">Kinase</keyword>
<dbReference type="PANTHER" id="PTHR11139:SF125">
    <property type="entry name" value="SERINE_THREONINE-PROTEIN KINASE MEC1"/>
    <property type="match status" value="1"/>
</dbReference>
<feature type="compositionally biased region" description="Basic and acidic residues" evidence="13">
    <location>
        <begin position="2945"/>
        <end position="2964"/>
    </location>
</feature>
<comment type="caution">
    <text evidence="16">The sequence shown here is derived from an EMBL/GenBank/DDBJ whole genome shotgun (WGS) entry which is preliminary data.</text>
</comment>
<evidence type="ECO:0000256" key="7">
    <source>
        <dbReference type="ARBA" id="ARBA00022763"/>
    </source>
</evidence>
<feature type="coiled-coil region" evidence="12">
    <location>
        <begin position="873"/>
        <end position="900"/>
    </location>
</feature>
<keyword evidence="6" id="KW-0547">Nucleotide-binding</keyword>
<dbReference type="GO" id="GO:0000077">
    <property type="term" value="P:DNA damage checkpoint signaling"/>
    <property type="evidence" value="ECO:0007669"/>
    <property type="project" value="TreeGrafter"/>
</dbReference>
<evidence type="ECO:0000256" key="10">
    <source>
        <dbReference type="ARBA" id="ARBA00023204"/>
    </source>
</evidence>
<evidence type="ECO:0000256" key="5">
    <source>
        <dbReference type="ARBA" id="ARBA00022679"/>
    </source>
</evidence>
<dbReference type="GO" id="GO:0005634">
    <property type="term" value="C:nucleus"/>
    <property type="evidence" value="ECO:0007669"/>
    <property type="project" value="UniProtKB-SubCell"/>
</dbReference>
<dbReference type="SMART" id="SM00146">
    <property type="entry name" value="PI3Kc"/>
    <property type="match status" value="1"/>
</dbReference>
<dbReference type="CDD" id="cd00892">
    <property type="entry name" value="PIKKc_ATR"/>
    <property type="match status" value="1"/>
</dbReference>
<dbReference type="Pfam" id="PF02259">
    <property type="entry name" value="FAT"/>
    <property type="match status" value="1"/>
</dbReference>
<name>A0A4T0HJ51_WALIC</name>
<evidence type="ECO:0000313" key="16">
    <source>
        <dbReference type="EMBL" id="TIB15043.1"/>
    </source>
</evidence>
<dbReference type="GO" id="GO:0004674">
    <property type="term" value="F:protein serine/threonine kinase activity"/>
    <property type="evidence" value="ECO:0007669"/>
    <property type="project" value="UniProtKB-KW"/>
</dbReference>
<dbReference type="Gene3D" id="1.10.1070.11">
    <property type="entry name" value="Phosphatidylinositol 3-/4-kinase, catalytic domain"/>
    <property type="match status" value="1"/>
</dbReference>
<gene>
    <name evidence="16" type="ORF">E3P90_00999</name>
</gene>
<dbReference type="PROSITE" id="PS00916">
    <property type="entry name" value="PI3_4_KINASE_2"/>
    <property type="match status" value="1"/>
</dbReference>
<dbReference type="SMART" id="SM00802">
    <property type="entry name" value="UME"/>
    <property type="match status" value="1"/>
</dbReference>
<evidence type="ECO:0000256" key="8">
    <source>
        <dbReference type="ARBA" id="ARBA00022777"/>
    </source>
</evidence>
<evidence type="ECO:0000313" key="17">
    <source>
        <dbReference type="Proteomes" id="UP000306954"/>
    </source>
</evidence>
<dbReference type="InterPro" id="IPR018936">
    <property type="entry name" value="PI3/4_kinase_CS"/>
</dbReference>
<evidence type="ECO:0000256" key="9">
    <source>
        <dbReference type="ARBA" id="ARBA00022840"/>
    </source>
</evidence>
<dbReference type="InterPro" id="IPR056802">
    <property type="entry name" value="ATR-like_M-HEAT"/>
</dbReference>
<comment type="subcellular location">
    <subcellularLocation>
        <location evidence="1">Nucleus</location>
    </subcellularLocation>
</comment>
<dbReference type="InterPro" id="IPR057564">
    <property type="entry name" value="HEAT_ATR"/>
</dbReference>
<evidence type="ECO:0000256" key="3">
    <source>
        <dbReference type="ARBA" id="ARBA00012513"/>
    </source>
</evidence>
<dbReference type="InterPro" id="IPR014009">
    <property type="entry name" value="PIK_FAT"/>
</dbReference>
<dbReference type="InterPro" id="IPR011990">
    <property type="entry name" value="TPR-like_helical_dom_sf"/>
</dbReference>
<proteinExistence type="inferred from homology"/>
<dbReference type="PROSITE" id="PS51189">
    <property type="entry name" value="FAT"/>
    <property type="match status" value="1"/>
</dbReference>
<dbReference type="InterPro" id="IPR050517">
    <property type="entry name" value="DDR_Repair_Kinase"/>
</dbReference>
<dbReference type="Gene3D" id="3.30.1010.10">
    <property type="entry name" value="Phosphatidylinositol 3-kinase Catalytic Subunit, Chain A, domain 4"/>
    <property type="match status" value="1"/>
</dbReference>
<dbReference type="PROSITE" id="PS50290">
    <property type="entry name" value="PI3_4_KINASE_3"/>
    <property type="match status" value="1"/>
</dbReference>
<evidence type="ECO:0000256" key="6">
    <source>
        <dbReference type="ARBA" id="ARBA00022741"/>
    </source>
</evidence>
<evidence type="ECO:0000256" key="2">
    <source>
        <dbReference type="ARBA" id="ARBA00010769"/>
    </source>
</evidence>
<evidence type="ECO:0000256" key="13">
    <source>
        <dbReference type="SAM" id="MobiDB-lite"/>
    </source>
</evidence>
<evidence type="ECO:0000256" key="11">
    <source>
        <dbReference type="ARBA" id="ARBA00023242"/>
    </source>
</evidence>
<keyword evidence="4" id="KW-0723">Serine/threonine-protein kinase</keyword>
<accession>A0A4T0HJ51</accession>
<keyword evidence="5" id="KW-0808">Transferase</keyword>
<evidence type="ECO:0000256" key="1">
    <source>
        <dbReference type="ARBA" id="ARBA00004123"/>
    </source>
</evidence>
<dbReference type="EC" id="2.7.11.1" evidence="3"/>
<dbReference type="EMBL" id="SPOF01000008">
    <property type="protein sequence ID" value="TIB15043.1"/>
    <property type="molecule type" value="Genomic_DNA"/>
</dbReference>